<keyword evidence="2" id="KW-1185">Reference proteome</keyword>
<evidence type="ECO:0000313" key="1">
    <source>
        <dbReference type="EMBL" id="MBK4724322.1"/>
    </source>
</evidence>
<protein>
    <submittedName>
        <fullName evidence="1">Uncharacterized protein</fullName>
    </submittedName>
</protein>
<sequence>MTELEKDLLANGFSEKDLKKFRRARERAKQDEQVEGDNALDYDETLRREIKNLRSYFLGIIFLILIILILMNASFTSEKYTLWRIIKENVLTIIVVTLASNFSSPLLLGFKSWRYERKNNKKYKP</sequence>
<gene>
    <name evidence="1" type="ORF">JJL49_03640</name>
</gene>
<proteinExistence type="predicted"/>
<reference evidence="1" key="1">
    <citation type="submission" date="2021-01" db="EMBL/GenBank/DDBJ databases">
        <title>Draft genome of Pantoea agglomerans Eh 335.</title>
        <authorList>
            <person name="Emsley S.A."/>
            <person name="Oline D.K."/>
            <person name="Saw J.H."/>
            <person name="Ushijima B."/>
            <person name="Videau P."/>
            <person name="Koyack M.J."/>
        </authorList>
    </citation>
    <scope>NUCLEOTIDE SEQUENCE</scope>
    <source>
        <strain evidence="1">Eh 335</strain>
    </source>
</reference>
<comment type="caution">
    <text evidence="1">The sequence shown here is derived from an EMBL/GenBank/DDBJ whole genome shotgun (WGS) entry which is preliminary data.</text>
</comment>
<dbReference type="EMBL" id="JAEOXF010000002">
    <property type="protein sequence ID" value="MBK4724322.1"/>
    <property type="molecule type" value="Genomic_DNA"/>
</dbReference>
<dbReference type="Proteomes" id="UP000633731">
    <property type="component" value="Unassembled WGS sequence"/>
</dbReference>
<organism evidence="1 2">
    <name type="scientific">Enterobacter agglomerans</name>
    <name type="common">Erwinia herbicola</name>
    <name type="synonym">Pantoea agglomerans</name>
    <dbReference type="NCBI Taxonomy" id="549"/>
    <lineage>
        <taxon>Bacteria</taxon>
        <taxon>Pseudomonadati</taxon>
        <taxon>Pseudomonadota</taxon>
        <taxon>Gammaproteobacteria</taxon>
        <taxon>Enterobacterales</taxon>
        <taxon>Erwiniaceae</taxon>
        <taxon>Pantoea</taxon>
        <taxon>Pantoea agglomerans group</taxon>
    </lineage>
</organism>
<name>A0ACC5RI87_ENTAG</name>
<accession>A0ACC5RI87</accession>
<evidence type="ECO:0000313" key="2">
    <source>
        <dbReference type="Proteomes" id="UP000633731"/>
    </source>
</evidence>